<dbReference type="EMBL" id="CP001348">
    <property type="protein sequence ID" value="ACL76216.1"/>
    <property type="molecule type" value="Genomic_DNA"/>
</dbReference>
<proteinExistence type="predicted"/>
<dbReference type="GO" id="GO:0019441">
    <property type="term" value="P:L-tryptophan catabolic process to kynurenine"/>
    <property type="evidence" value="ECO:0007669"/>
    <property type="project" value="InterPro"/>
</dbReference>
<dbReference type="Pfam" id="PF04199">
    <property type="entry name" value="Cyclase"/>
    <property type="match status" value="1"/>
</dbReference>
<name>B8I373_RUMCH</name>
<dbReference type="Gene3D" id="3.50.30.50">
    <property type="entry name" value="Putative cyclase"/>
    <property type="match status" value="1"/>
</dbReference>
<evidence type="ECO:0000313" key="1">
    <source>
        <dbReference type="EMBL" id="ACL76216.1"/>
    </source>
</evidence>
<sequence>MYLIDLSHEIVENMPVYPGDDSVRLGQTHKYSKDHYNNHWLETGMHVGTHVDGAMHMTDVCEYICNYPLEKFYGSACVIHTYGKSVLEAESSHTEVLKDKSIVLVHTGMDRFYGQETYYKDHPVLGMSFCEMLVNHGIKLVGIDAPSPDRLPFEIHKYLLGNNILLLENLTNMDKIPAAVDFEVMAFPLKIRADSCMVRAVAKVMDKNNFSRGDY</sequence>
<organism evidence="1 2">
    <name type="scientific">Ruminiclostridium cellulolyticum (strain ATCC 35319 / DSM 5812 / JCM 6584 / H10)</name>
    <name type="common">Clostridium cellulolyticum</name>
    <dbReference type="NCBI Taxonomy" id="394503"/>
    <lineage>
        <taxon>Bacteria</taxon>
        <taxon>Bacillati</taxon>
        <taxon>Bacillota</taxon>
        <taxon>Clostridia</taxon>
        <taxon>Eubacteriales</taxon>
        <taxon>Oscillospiraceae</taxon>
        <taxon>Ruminiclostridium</taxon>
    </lineage>
</organism>
<dbReference type="OrthoDB" id="9796085at2"/>
<reference evidence="1 2" key="1">
    <citation type="submission" date="2009-01" db="EMBL/GenBank/DDBJ databases">
        <title>Complete sequence of Clostridium cellulolyticum H10.</title>
        <authorList>
            <consortium name="US DOE Joint Genome Institute"/>
            <person name="Lucas S."/>
            <person name="Copeland A."/>
            <person name="Lapidus A."/>
            <person name="Glavina del Rio T."/>
            <person name="Dalin E."/>
            <person name="Tice H."/>
            <person name="Bruce D."/>
            <person name="Goodwin L."/>
            <person name="Pitluck S."/>
            <person name="Chertkov O."/>
            <person name="Saunders E."/>
            <person name="Brettin T."/>
            <person name="Detter J.C."/>
            <person name="Han C."/>
            <person name="Larimer F."/>
            <person name="Land M."/>
            <person name="Hauser L."/>
            <person name="Kyrpides N."/>
            <person name="Ivanova N."/>
            <person name="Zhou J."/>
            <person name="Richardson P."/>
        </authorList>
    </citation>
    <scope>NUCLEOTIDE SEQUENCE [LARGE SCALE GENOMIC DNA]</scope>
    <source>
        <strain evidence="2">ATCC 35319 / DSM 5812 / JCM 6584 / H10</strain>
    </source>
</reference>
<dbReference type="Proteomes" id="UP000001349">
    <property type="component" value="Chromosome"/>
</dbReference>
<dbReference type="InterPro" id="IPR007325">
    <property type="entry name" value="KFase/CYL"/>
</dbReference>
<protein>
    <submittedName>
        <fullName evidence="1">Cyclase family protein</fullName>
    </submittedName>
</protein>
<dbReference type="KEGG" id="cce:Ccel_1868"/>
<gene>
    <name evidence="1" type="ordered locus">Ccel_1868</name>
</gene>
<dbReference type="PANTHER" id="PTHR31118:SF12">
    <property type="entry name" value="CYCLASE-LIKE PROTEIN 2"/>
    <property type="match status" value="1"/>
</dbReference>
<dbReference type="RefSeq" id="WP_015925321.1">
    <property type="nucleotide sequence ID" value="NC_011898.1"/>
</dbReference>
<dbReference type="GO" id="GO:0004061">
    <property type="term" value="F:arylformamidase activity"/>
    <property type="evidence" value="ECO:0007669"/>
    <property type="project" value="InterPro"/>
</dbReference>
<dbReference type="STRING" id="394503.Ccel_1868"/>
<evidence type="ECO:0000313" key="2">
    <source>
        <dbReference type="Proteomes" id="UP000001349"/>
    </source>
</evidence>
<dbReference type="PANTHER" id="PTHR31118">
    <property type="entry name" value="CYCLASE-LIKE PROTEIN 2"/>
    <property type="match status" value="1"/>
</dbReference>
<dbReference type="AlphaFoldDB" id="B8I373"/>
<keyword evidence="2" id="KW-1185">Reference proteome</keyword>
<accession>B8I373</accession>
<dbReference type="eggNOG" id="COG1878">
    <property type="taxonomic scope" value="Bacteria"/>
</dbReference>
<dbReference type="SUPFAM" id="SSF102198">
    <property type="entry name" value="Putative cyclase"/>
    <property type="match status" value="1"/>
</dbReference>
<dbReference type="HOGENOM" id="CLU_030671_3_2_9"/>
<dbReference type="InterPro" id="IPR037175">
    <property type="entry name" value="KFase_sf"/>
</dbReference>